<dbReference type="OrthoDB" id="10080at10239"/>
<evidence type="ECO:0000259" key="1">
    <source>
        <dbReference type="Pfam" id="PF10686"/>
    </source>
</evidence>
<name>D2XAL2_GBMV</name>
<dbReference type="Gene3D" id="3.40.50.450">
    <property type="match status" value="1"/>
</dbReference>
<dbReference type="SUPFAM" id="SSF102405">
    <property type="entry name" value="MCP/YpsA-like"/>
    <property type="match status" value="1"/>
</dbReference>
<dbReference type="RefSeq" id="YP_003406951.1">
    <property type="nucleotide sequence ID" value="NC_013756.1"/>
</dbReference>
<feature type="domain" description="YspA cpYpsA-related SLOG" evidence="1">
    <location>
        <begin position="6"/>
        <end position="62"/>
    </location>
</feature>
<dbReference type="KEGG" id="vg:8746447"/>
<dbReference type="GeneID" id="8746447"/>
<gene>
    <name evidence="2" type="ORF">MAR_ORF210</name>
</gene>
<dbReference type="Proteomes" id="UP000029780">
    <property type="component" value="Segment"/>
</dbReference>
<accession>D2XAL2</accession>
<dbReference type="InterPro" id="IPR019627">
    <property type="entry name" value="YAcAr"/>
</dbReference>
<sequence>MNNIGIVGGRDFKDKSLFAKELRKIWKSQKFSAVVSGGAEGADRFAEMWARHKKIPLIVHRPTDPSKKRDYILRNEKIAEDSSLLVAFWDGISKGTKSTISFAEKKGIPVVIVKYGPALGRPLRVKIQRKGGEVVRDCDIWIGRRCTMGGWNLVHSFWANPYKISEMTREESLKK</sequence>
<evidence type="ECO:0000313" key="2">
    <source>
        <dbReference type="EMBL" id="ADB03989.1"/>
    </source>
</evidence>
<keyword evidence="3" id="KW-1185">Reference proteome</keyword>
<dbReference type="EMBL" id="GU071086">
    <property type="protein sequence ID" value="ADB03989.1"/>
    <property type="molecule type" value="Genomic_DNA"/>
</dbReference>
<reference evidence="2 3" key="1">
    <citation type="journal article" date="2009" name="Proc. Natl. Acad. Sci. U.S.A.">
        <title>Giant Marseillevirus highlights the role of amoebae as a melting pot in emergence of chimeric microorganisms.</title>
        <authorList>
            <person name="Boyer M."/>
            <person name="Yutin N."/>
            <person name="Pagnier I."/>
            <person name="Barrassi L."/>
            <person name="Fournous G."/>
            <person name="Espinosa L."/>
            <person name="Robert C."/>
            <person name="Azza S."/>
            <person name="Sun S."/>
            <person name="Rossmann M.G."/>
            <person name="Suzan-Monti M."/>
            <person name="La Scola B."/>
            <person name="Koonin E.V."/>
            <person name="Raoult D."/>
        </authorList>
    </citation>
    <scope>NUCLEOTIDE SEQUENCE [LARGE SCALE GENOMIC DNA]</scope>
    <source>
        <strain evidence="2 3">T19</strain>
    </source>
</reference>
<dbReference type="Pfam" id="PF10686">
    <property type="entry name" value="YAcAr"/>
    <property type="match status" value="1"/>
</dbReference>
<proteinExistence type="predicted"/>
<protein>
    <submittedName>
        <fullName evidence="2">Rossmann-fold nucleotide-binding protein</fullName>
    </submittedName>
</protein>
<organismHost>
    <name type="scientific">Acanthamoeba</name>
    <dbReference type="NCBI Taxonomy" id="5754"/>
</organismHost>
<organism evidence="2 3">
    <name type="scientific">Marseillevirus marseillevirus</name>
    <name type="common">GBM</name>
    <dbReference type="NCBI Taxonomy" id="694581"/>
    <lineage>
        <taxon>Viruses</taxon>
        <taxon>Varidnaviria</taxon>
        <taxon>Bamfordvirae</taxon>
        <taxon>Nucleocytoviricota</taxon>
        <taxon>Megaviricetes</taxon>
        <taxon>Pimascovirales</taxon>
        <taxon>Pimascovirales incertae sedis</taxon>
        <taxon>Marseilleviridae</taxon>
        <taxon>Marseillevirus</taxon>
        <taxon>Marseillevirus massiliense</taxon>
    </lineage>
</organism>
<evidence type="ECO:0000313" key="3">
    <source>
        <dbReference type="Proteomes" id="UP000029780"/>
    </source>
</evidence>